<feature type="active site" description="Nucleophile" evidence="10">
    <location>
        <position position="9"/>
    </location>
</feature>
<evidence type="ECO:0000313" key="12">
    <source>
        <dbReference type="Proteomes" id="UP000219111"/>
    </source>
</evidence>
<dbReference type="GO" id="GO:0046872">
    <property type="term" value="F:metal ion binding"/>
    <property type="evidence" value="ECO:0007669"/>
    <property type="project" value="UniProtKB-KW"/>
</dbReference>
<comment type="pathway">
    <text evidence="3 10">Organic acid metabolism; glycolate biosynthesis; glycolate from 2-phosphoglycolate: step 1/1.</text>
</comment>
<evidence type="ECO:0000256" key="1">
    <source>
        <dbReference type="ARBA" id="ARBA00000830"/>
    </source>
</evidence>
<dbReference type="GO" id="GO:0005975">
    <property type="term" value="P:carbohydrate metabolic process"/>
    <property type="evidence" value="ECO:0007669"/>
    <property type="project" value="InterPro"/>
</dbReference>
<dbReference type="SFLD" id="SFLDG01129">
    <property type="entry name" value="C1.5:_HAD__Beta-PGM__Phosphata"/>
    <property type="match status" value="1"/>
</dbReference>
<feature type="binding site" evidence="10">
    <location>
        <position position="9"/>
    </location>
    <ligand>
        <name>Mg(2+)</name>
        <dbReference type="ChEBI" id="CHEBI:18420"/>
    </ligand>
</feature>
<protein>
    <recommendedName>
        <fullName evidence="5 10">Phosphoglycolate phosphatase</fullName>
        <shortName evidence="10">PGP</shortName>
        <shortName evidence="10">PGPase</shortName>
        <ecNumber evidence="5 10">3.1.3.18</ecNumber>
    </recommendedName>
</protein>
<evidence type="ECO:0000256" key="8">
    <source>
        <dbReference type="ARBA" id="ARBA00022842"/>
    </source>
</evidence>
<dbReference type="PANTHER" id="PTHR43434:SF1">
    <property type="entry name" value="PHOSPHOGLYCOLATE PHOSPHATASE"/>
    <property type="match status" value="1"/>
</dbReference>
<keyword evidence="9 10" id="KW-0119">Carbohydrate metabolism</keyword>
<comment type="cofactor">
    <cofactor evidence="2 10">
        <name>Mg(2+)</name>
        <dbReference type="ChEBI" id="CHEBI:18420"/>
    </cofactor>
</comment>
<evidence type="ECO:0000256" key="6">
    <source>
        <dbReference type="ARBA" id="ARBA00022723"/>
    </source>
</evidence>
<dbReference type="GO" id="GO:0008967">
    <property type="term" value="F:phosphoglycolate phosphatase activity"/>
    <property type="evidence" value="ECO:0007669"/>
    <property type="project" value="UniProtKB-UniRule"/>
</dbReference>
<comment type="catalytic activity">
    <reaction evidence="1 10">
        <text>2-phosphoglycolate + H2O = glycolate + phosphate</text>
        <dbReference type="Rhea" id="RHEA:14369"/>
        <dbReference type="ChEBI" id="CHEBI:15377"/>
        <dbReference type="ChEBI" id="CHEBI:29805"/>
        <dbReference type="ChEBI" id="CHEBI:43474"/>
        <dbReference type="ChEBI" id="CHEBI:58033"/>
        <dbReference type="EC" id="3.1.3.18"/>
    </reaction>
</comment>
<dbReference type="GO" id="GO:0006281">
    <property type="term" value="P:DNA repair"/>
    <property type="evidence" value="ECO:0007669"/>
    <property type="project" value="TreeGrafter"/>
</dbReference>
<dbReference type="Gene3D" id="1.10.150.240">
    <property type="entry name" value="Putative phosphatase, domain 2"/>
    <property type="match status" value="1"/>
</dbReference>
<evidence type="ECO:0000256" key="7">
    <source>
        <dbReference type="ARBA" id="ARBA00022801"/>
    </source>
</evidence>
<feature type="binding site" evidence="10">
    <location>
        <position position="168"/>
    </location>
    <ligand>
        <name>Mg(2+)</name>
        <dbReference type="ChEBI" id="CHEBI:18420"/>
    </ligand>
</feature>
<sequence length="220" mass="23881">MQHTALIFDLDGTLIDSAPAIHAVSNAVLTARGYSALSLEEIRGYVGKGAPHLVRCLLSTAGEDPEGALFQPLYNELVARYETDVAGNTLYPGVRAALERLAAMGCALAITTNKPRAPAVAAMRHVGLDDLFTVVLGGDSLKTRKPDPEMLHEAQRLLGRPRALYLGDSEIDAESAQNASMPFLLYTEGYRKVPVHELHHAISFNDYDMLPGIVEGFQWP</sequence>
<dbReference type="SFLD" id="SFLDS00003">
    <property type="entry name" value="Haloacid_Dehalogenase"/>
    <property type="match status" value="1"/>
</dbReference>
<gene>
    <name evidence="11" type="ORF">SAMN05877831_10977</name>
</gene>
<dbReference type="InterPro" id="IPR041492">
    <property type="entry name" value="HAD_2"/>
</dbReference>
<dbReference type="Pfam" id="PF13419">
    <property type="entry name" value="HAD_2"/>
    <property type="match status" value="1"/>
</dbReference>
<dbReference type="Proteomes" id="UP000219111">
    <property type="component" value="Unassembled WGS sequence"/>
</dbReference>
<dbReference type="EC" id="3.1.3.18" evidence="5 10"/>
<comment type="similarity">
    <text evidence="4 10">Belongs to the HAD-like hydrolase superfamily. CbbY/CbbZ/Gph/YieH family.</text>
</comment>
<dbReference type="InterPro" id="IPR037512">
    <property type="entry name" value="PGPase_prok"/>
</dbReference>
<dbReference type="GO" id="GO:0005829">
    <property type="term" value="C:cytosol"/>
    <property type="evidence" value="ECO:0007669"/>
    <property type="project" value="TreeGrafter"/>
</dbReference>
<organism evidence="11 12">
    <name type="scientific">Rhodobacter maris</name>
    <dbReference type="NCBI Taxonomy" id="446682"/>
    <lineage>
        <taxon>Bacteria</taxon>
        <taxon>Pseudomonadati</taxon>
        <taxon>Pseudomonadota</taxon>
        <taxon>Alphaproteobacteria</taxon>
        <taxon>Rhodobacterales</taxon>
        <taxon>Rhodobacter group</taxon>
        <taxon>Rhodobacter</taxon>
    </lineage>
</organism>
<dbReference type="InterPro" id="IPR036412">
    <property type="entry name" value="HAD-like_sf"/>
</dbReference>
<dbReference type="AlphaFoldDB" id="A0A285STJ9"/>
<dbReference type="InterPro" id="IPR006439">
    <property type="entry name" value="HAD-SF_hydro_IA"/>
</dbReference>
<dbReference type="Gene3D" id="3.40.50.1000">
    <property type="entry name" value="HAD superfamily/HAD-like"/>
    <property type="match status" value="1"/>
</dbReference>
<evidence type="ECO:0000313" key="11">
    <source>
        <dbReference type="EMBL" id="SOC11896.1"/>
    </source>
</evidence>
<reference evidence="12" key="1">
    <citation type="submission" date="2017-08" db="EMBL/GenBank/DDBJ databases">
        <authorList>
            <person name="Varghese N."/>
            <person name="Submissions S."/>
        </authorList>
    </citation>
    <scope>NUCLEOTIDE SEQUENCE [LARGE SCALE GENOMIC DNA]</scope>
    <source>
        <strain evidence="12">JA276</strain>
    </source>
</reference>
<dbReference type="OrthoDB" id="9793014at2"/>
<dbReference type="InterPro" id="IPR050155">
    <property type="entry name" value="HAD-like_hydrolase_sf"/>
</dbReference>
<evidence type="ECO:0000256" key="3">
    <source>
        <dbReference type="ARBA" id="ARBA00004818"/>
    </source>
</evidence>
<evidence type="ECO:0000256" key="2">
    <source>
        <dbReference type="ARBA" id="ARBA00001946"/>
    </source>
</evidence>
<keyword evidence="12" id="KW-1185">Reference proteome</keyword>
<comment type="function">
    <text evidence="10">Specifically catalyzes the dephosphorylation of 2-phosphoglycolate. Is involved in the dissimilation of the intracellular 2-phosphoglycolate formed during the DNA repair of 3'-phosphoglycolate ends, a major class of DNA lesions induced by oxidative stress.</text>
</comment>
<dbReference type="SFLD" id="SFLDG01135">
    <property type="entry name" value="C1.5.6:_HAD__Beta-PGM__Phospha"/>
    <property type="match status" value="1"/>
</dbReference>
<dbReference type="PRINTS" id="PR00413">
    <property type="entry name" value="HADHALOGNASE"/>
</dbReference>
<dbReference type="EMBL" id="OBMT01000009">
    <property type="protein sequence ID" value="SOC11896.1"/>
    <property type="molecule type" value="Genomic_DNA"/>
</dbReference>
<dbReference type="NCBIfam" id="TIGR01549">
    <property type="entry name" value="HAD-SF-IA-v1"/>
    <property type="match status" value="1"/>
</dbReference>
<evidence type="ECO:0000256" key="10">
    <source>
        <dbReference type="HAMAP-Rule" id="MF_00495"/>
    </source>
</evidence>
<dbReference type="InterPro" id="IPR023198">
    <property type="entry name" value="PGP-like_dom2"/>
</dbReference>
<proteinExistence type="inferred from homology"/>
<dbReference type="GO" id="GO:0046295">
    <property type="term" value="P:glycolate biosynthetic process"/>
    <property type="evidence" value="ECO:0007669"/>
    <property type="project" value="UniProtKB-UniRule"/>
</dbReference>
<dbReference type="UniPathway" id="UPA00865">
    <property type="reaction ID" value="UER00834"/>
</dbReference>
<keyword evidence="6 10" id="KW-0479">Metal-binding</keyword>
<keyword evidence="7 10" id="KW-0378">Hydrolase</keyword>
<dbReference type="CDD" id="cd07512">
    <property type="entry name" value="HAD_PGPase"/>
    <property type="match status" value="1"/>
</dbReference>
<evidence type="ECO:0000256" key="4">
    <source>
        <dbReference type="ARBA" id="ARBA00006171"/>
    </source>
</evidence>
<dbReference type="SUPFAM" id="SSF56784">
    <property type="entry name" value="HAD-like"/>
    <property type="match status" value="1"/>
</dbReference>
<dbReference type="HAMAP" id="MF_00495">
    <property type="entry name" value="GPH_hydrolase_bact"/>
    <property type="match status" value="1"/>
</dbReference>
<dbReference type="InterPro" id="IPR023214">
    <property type="entry name" value="HAD_sf"/>
</dbReference>
<accession>A0A285STJ9</accession>
<keyword evidence="8 10" id="KW-0460">Magnesium</keyword>
<name>A0A285STJ9_9RHOB</name>
<evidence type="ECO:0000256" key="9">
    <source>
        <dbReference type="ARBA" id="ARBA00023277"/>
    </source>
</evidence>
<feature type="binding site" evidence="10">
    <location>
        <position position="11"/>
    </location>
    <ligand>
        <name>Mg(2+)</name>
        <dbReference type="ChEBI" id="CHEBI:18420"/>
    </ligand>
</feature>
<dbReference type="PANTHER" id="PTHR43434">
    <property type="entry name" value="PHOSPHOGLYCOLATE PHOSPHATASE"/>
    <property type="match status" value="1"/>
</dbReference>
<dbReference type="RefSeq" id="WP_097070529.1">
    <property type="nucleotide sequence ID" value="NZ_OBMT01000009.1"/>
</dbReference>
<evidence type="ECO:0000256" key="5">
    <source>
        <dbReference type="ARBA" id="ARBA00013078"/>
    </source>
</evidence>